<dbReference type="PANTHER" id="PTHR47447">
    <property type="entry name" value="OS03G0856100 PROTEIN"/>
    <property type="match status" value="1"/>
</dbReference>
<evidence type="ECO:0000313" key="7">
    <source>
        <dbReference type="EMBL" id="WPH01912.1"/>
    </source>
</evidence>
<organism evidence="7 8">
    <name type="scientific">Acrodontium crateriforme</name>
    <dbReference type="NCBI Taxonomy" id="150365"/>
    <lineage>
        <taxon>Eukaryota</taxon>
        <taxon>Fungi</taxon>
        <taxon>Dikarya</taxon>
        <taxon>Ascomycota</taxon>
        <taxon>Pezizomycotina</taxon>
        <taxon>Dothideomycetes</taxon>
        <taxon>Dothideomycetidae</taxon>
        <taxon>Mycosphaerellales</taxon>
        <taxon>Teratosphaeriaceae</taxon>
        <taxon>Acrodontium</taxon>
    </lineage>
</organism>
<comment type="similarity">
    <text evidence="1">Belongs to the CCM1 family.</text>
</comment>
<gene>
    <name evidence="7" type="ORF">R9X50_00476600</name>
</gene>
<dbReference type="PANTHER" id="PTHR47447:SF17">
    <property type="entry name" value="OS12G0638900 PROTEIN"/>
    <property type="match status" value="1"/>
</dbReference>
<evidence type="ECO:0000256" key="2">
    <source>
        <dbReference type="ARBA" id="ARBA00022737"/>
    </source>
</evidence>
<reference evidence="7 8" key="1">
    <citation type="submission" date="2023-11" db="EMBL/GenBank/DDBJ databases">
        <title>An acidophilic fungus is an integral part of prey digestion in a carnivorous sundew plant.</title>
        <authorList>
            <person name="Tsai I.J."/>
        </authorList>
    </citation>
    <scope>NUCLEOTIDE SEQUENCE [LARGE SCALE GENOMIC DNA]</scope>
    <source>
        <strain evidence="7">169a</strain>
    </source>
</reference>
<feature type="region of interest" description="Disordered" evidence="6">
    <location>
        <begin position="573"/>
        <end position="603"/>
    </location>
</feature>
<accession>A0AAQ3M6N7</accession>
<dbReference type="InterPro" id="IPR002885">
    <property type="entry name" value="PPR_rpt"/>
</dbReference>
<comment type="function">
    <text evidence="3">Regulates mitochondrial small subunit maturation by controlling 15S rRNA 5'-end processing. Localizes to the 5' precursor of the 15S rRNA in a position that is subsequently occupied by mS47 in the mature yeast mtSSU. Uses structure and sequence-specific RNA recognition, binding to a single-stranded region of the precursor and specifically recognizing bases -6 to -1. The exchange of Ccm1 for mS47 is coupled to the irreversible removal of precursor rRNA that is accompanied by conformational changes of the mitoribosomal proteins uS5m and mS26. These conformational changes signal completion of 5'-end rRNA processing through protection of the mature 5'-end of the 15S rRNA and stabilization of mS47. The removal of the 5' precursor together with the dissociation of Ccm1 may be catalyzed by the 5'-3' exoribonuclease Pet127. Involved in the specific removal of group I introns in mitochondrial encoded transcripts.</text>
</comment>
<evidence type="ECO:0000256" key="3">
    <source>
        <dbReference type="ARBA" id="ARBA00044493"/>
    </source>
</evidence>
<name>A0AAQ3M6N7_9PEZI</name>
<sequence>MSLFGSPYTRPSLSVTSRNAVGLASVILDCSSNKFIQQKYRSRNQGVLYQPVRLQVRYRSSRSSQLTLEDIFVRSLVIASSCRKHSARQYDCNRETTGTAWSREIDIRNNPNLSQKRTFSTQAKHQRRQQEAEEREEEERREAIAKEEYKDLVDIYNPPPALWDKPRWERPRHPTDYYRLAPRLVQSAEDDERLGPRIILQPEDSEHALQLKQFSSRLTKPIGSINLALLWERFDGLRAPRLRYLSDAKVRRFFAHLIAVDKRHEENAMQRYSVLLNECIGEKVRLGARQWNGAISFAGHWMNRVTSTEVKDAIELWMEMERSGVGATHVTFNIIFDLAVKAGRYALADTIYQEIQHRELPMNRFMRTSMIYYAGLRGDGDAVRQAFRDLVNAGEIVDTAVMNCVILSLIRVGEAAAAEIVFDRMKNLYAQRLGIKAPETWQEDRMVGRSLNRLGLRLRKQRKEHAGSFFGTEFSFDEQREQAQKLAPIAPNSQTYRIIIQHHAYVSGDFDRVCELMAEMKTQGIKIYGSIYVLLLRGFGKHGGYAHTSWSRSNLQAVWDEFLAAATLQKPSVSSEHSPASPMQLAEDESAEERIDDAAPLDEKKRAPRLERASVMSAIDAFYKCAGRIKMLEVWKDVQASWEEMSDDDRERAQTLVDRYVREDSRYLVE</sequence>
<evidence type="ECO:0000256" key="5">
    <source>
        <dbReference type="PROSITE-ProRule" id="PRU00708"/>
    </source>
</evidence>
<evidence type="ECO:0000256" key="1">
    <source>
        <dbReference type="ARBA" id="ARBA00006192"/>
    </source>
</evidence>
<protein>
    <recommendedName>
        <fullName evidence="9">Pentatricopeptide repeat-containing protein</fullName>
    </recommendedName>
</protein>
<keyword evidence="2" id="KW-0677">Repeat</keyword>
<dbReference type="EMBL" id="CP138586">
    <property type="protein sequence ID" value="WPH01912.1"/>
    <property type="molecule type" value="Genomic_DNA"/>
</dbReference>
<evidence type="ECO:0008006" key="9">
    <source>
        <dbReference type="Google" id="ProtNLM"/>
    </source>
</evidence>
<evidence type="ECO:0000313" key="8">
    <source>
        <dbReference type="Proteomes" id="UP001303373"/>
    </source>
</evidence>
<dbReference type="PROSITE" id="PS51375">
    <property type="entry name" value="PPR"/>
    <property type="match status" value="1"/>
</dbReference>
<dbReference type="Gene3D" id="1.25.40.10">
    <property type="entry name" value="Tetratricopeptide repeat domain"/>
    <property type="match status" value="2"/>
</dbReference>
<dbReference type="AlphaFoldDB" id="A0AAQ3M6N7"/>
<feature type="compositionally biased region" description="Polar residues" evidence="6">
    <location>
        <begin position="112"/>
        <end position="123"/>
    </location>
</feature>
<dbReference type="InterPro" id="IPR011990">
    <property type="entry name" value="TPR-like_helical_dom_sf"/>
</dbReference>
<comment type="subunit">
    <text evidence="4">Binds to mitochondrial small subunit 15S rRNA.</text>
</comment>
<feature type="compositionally biased region" description="Basic and acidic residues" evidence="6">
    <location>
        <begin position="592"/>
        <end position="603"/>
    </location>
</feature>
<evidence type="ECO:0000256" key="4">
    <source>
        <dbReference type="ARBA" id="ARBA00044511"/>
    </source>
</evidence>
<feature type="compositionally biased region" description="Basic and acidic residues" evidence="6">
    <location>
        <begin position="128"/>
        <end position="141"/>
    </location>
</feature>
<feature type="region of interest" description="Disordered" evidence="6">
    <location>
        <begin position="112"/>
        <end position="141"/>
    </location>
</feature>
<proteinExistence type="inferred from homology"/>
<feature type="repeat" description="PPR" evidence="5">
    <location>
        <begin position="492"/>
        <end position="527"/>
    </location>
</feature>
<dbReference type="Proteomes" id="UP001303373">
    <property type="component" value="Chromosome 7"/>
</dbReference>
<keyword evidence="8" id="KW-1185">Reference proteome</keyword>
<evidence type="ECO:0000256" key="6">
    <source>
        <dbReference type="SAM" id="MobiDB-lite"/>
    </source>
</evidence>